<protein>
    <submittedName>
        <fullName evidence="2">Uncharacterized protein</fullName>
    </submittedName>
</protein>
<accession>A0AAE0YH63</accession>
<dbReference type="Proteomes" id="UP001283361">
    <property type="component" value="Unassembled WGS sequence"/>
</dbReference>
<gene>
    <name evidence="2" type="ORF">RRG08_043548</name>
</gene>
<reference evidence="2" key="1">
    <citation type="journal article" date="2023" name="G3 (Bethesda)">
        <title>A reference genome for the long-term kleptoplast-retaining sea slug Elysia crispata morphotype clarki.</title>
        <authorList>
            <person name="Eastman K.E."/>
            <person name="Pendleton A.L."/>
            <person name="Shaikh M.A."/>
            <person name="Suttiyut T."/>
            <person name="Ogas R."/>
            <person name="Tomko P."/>
            <person name="Gavelis G."/>
            <person name="Widhalm J.R."/>
            <person name="Wisecaver J.H."/>
        </authorList>
    </citation>
    <scope>NUCLEOTIDE SEQUENCE</scope>
    <source>
        <strain evidence="2">ECLA1</strain>
    </source>
</reference>
<feature type="compositionally biased region" description="Polar residues" evidence="1">
    <location>
        <begin position="60"/>
        <end position="76"/>
    </location>
</feature>
<comment type="caution">
    <text evidence="2">The sequence shown here is derived from an EMBL/GenBank/DDBJ whole genome shotgun (WGS) entry which is preliminary data.</text>
</comment>
<dbReference type="AlphaFoldDB" id="A0AAE0YH63"/>
<evidence type="ECO:0000313" key="2">
    <source>
        <dbReference type="EMBL" id="KAK3743817.1"/>
    </source>
</evidence>
<dbReference type="EMBL" id="JAWDGP010006298">
    <property type="protein sequence ID" value="KAK3743817.1"/>
    <property type="molecule type" value="Genomic_DNA"/>
</dbReference>
<keyword evidence="3" id="KW-1185">Reference proteome</keyword>
<evidence type="ECO:0000313" key="3">
    <source>
        <dbReference type="Proteomes" id="UP001283361"/>
    </source>
</evidence>
<feature type="region of interest" description="Disordered" evidence="1">
    <location>
        <begin position="58"/>
        <end position="106"/>
    </location>
</feature>
<name>A0AAE0YH63_9GAST</name>
<proteinExistence type="predicted"/>
<sequence length="106" mass="12051">MVFSNYLLHFEIGSSGHTILSNLQERSPDFEPFIQYWRSPRLTIGQFRPIARGYRDDGAITSSTARNSNLATSPSHSRPRHQTRLVYSPAPPNFFPNIKSRTTASQ</sequence>
<organism evidence="2 3">
    <name type="scientific">Elysia crispata</name>
    <name type="common">lettuce slug</name>
    <dbReference type="NCBI Taxonomy" id="231223"/>
    <lineage>
        <taxon>Eukaryota</taxon>
        <taxon>Metazoa</taxon>
        <taxon>Spiralia</taxon>
        <taxon>Lophotrochozoa</taxon>
        <taxon>Mollusca</taxon>
        <taxon>Gastropoda</taxon>
        <taxon>Heterobranchia</taxon>
        <taxon>Euthyneura</taxon>
        <taxon>Panpulmonata</taxon>
        <taxon>Sacoglossa</taxon>
        <taxon>Placobranchoidea</taxon>
        <taxon>Plakobranchidae</taxon>
        <taxon>Elysia</taxon>
    </lineage>
</organism>
<evidence type="ECO:0000256" key="1">
    <source>
        <dbReference type="SAM" id="MobiDB-lite"/>
    </source>
</evidence>